<evidence type="ECO:0000256" key="4">
    <source>
        <dbReference type="ARBA" id="ARBA00022737"/>
    </source>
</evidence>
<keyword evidence="9" id="KW-1185">Reference proteome</keyword>
<dbReference type="GO" id="GO:0031177">
    <property type="term" value="F:phosphopantetheine binding"/>
    <property type="evidence" value="ECO:0007669"/>
    <property type="project" value="InterPro"/>
</dbReference>
<name>A0AA97M0N3_9ACTN</name>
<dbReference type="Gene3D" id="2.30.38.10">
    <property type="entry name" value="Luciferase, Domain 3"/>
    <property type="match status" value="3"/>
</dbReference>
<evidence type="ECO:0000256" key="1">
    <source>
        <dbReference type="ARBA" id="ARBA00001957"/>
    </source>
</evidence>
<dbReference type="InterPro" id="IPR001242">
    <property type="entry name" value="Condensation_dom"/>
</dbReference>
<dbReference type="SUPFAM" id="SSF52777">
    <property type="entry name" value="CoA-dependent acyltransferases"/>
    <property type="match status" value="8"/>
</dbReference>
<dbReference type="InterPro" id="IPR009081">
    <property type="entry name" value="PP-bd_ACP"/>
</dbReference>
<evidence type="ECO:0000256" key="3">
    <source>
        <dbReference type="ARBA" id="ARBA00022553"/>
    </source>
</evidence>
<dbReference type="GO" id="GO:0017000">
    <property type="term" value="P:antibiotic biosynthetic process"/>
    <property type="evidence" value="ECO:0007669"/>
    <property type="project" value="UniProtKB-KW"/>
</dbReference>
<dbReference type="InterPro" id="IPR006162">
    <property type="entry name" value="Ppantetheine_attach_site"/>
</dbReference>
<feature type="domain" description="Carrier" evidence="7">
    <location>
        <begin position="3525"/>
        <end position="3599"/>
    </location>
</feature>
<dbReference type="KEGG" id="thao:NI17_011430"/>
<comment type="cofactor">
    <cofactor evidence="1">
        <name>pantetheine 4'-phosphate</name>
        <dbReference type="ChEBI" id="CHEBI:47942"/>
    </cofactor>
</comment>
<dbReference type="Gene3D" id="3.40.50.980">
    <property type="match status" value="6"/>
</dbReference>
<dbReference type="Gene3D" id="3.30.559.10">
    <property type="entry name" value="Chloramphenicol acetyltransferase-like domain"/>
    <property type="match status" value="4"/>
</dbReference>
<feature type="region of interest" description="Disordered" evidence="6">
    <location>
        <begin position="2462"/>
        <end position="2481"/>
    </location>
</feature>
<keyword evidence="2" id="KW-0596">Phosphopantetheine</keyword>
<dbReference type="Pfam" id="PF00668">
    <property type="entry name" value="Condensation"/>
    <property type="match status" value="4"/>
</dbReference>
<dbReference type="Pfam" id="PF00550">
    <property type="entry name" value="PP-binding"/>
    <property type="match status" value="3"/>
</dbReference>
<accession>A0AA97M0N3</accession>
<dbReference type="InterPro" id="IPR010071">
    <property type="entry name" value="AA_adenyl_dom"/>
</dbReference>
<dbReference type="PROSITE" id="PS00012">
    <property type="entry name" value="PHOSPHOPANTETHEINE"/>
    <property type="match status" value="3"/>
</dbReference>
<evidence type="ECO:0000259" key="7">
    <source>
        <dbReference type="PROSITE" id="PS50075"/>
    </source>
</evidence>
<dbReference type="FunFam" id="3.40.50.980:FF:000001">
    <property type="entry name" value="Non-ribosomal peptide synthetase"/>
    <property type="match status" value="3"/>
</dbReference>
<dbReference type="FunFam" id="3.30.300.30:FF:000010">
    <property type="entry name" value="Enterobactin synthetase component F"/>
    <property type="match status" value="2"/>
</dbReference>
<dbReference type="CDD" id="cd05930">
    <property type="entry name" value="A_NRPS"/>
    <property type="match status" value="1"/>
</dbReference>
<dbReference type="PANTHER" id="PTHR45527:SF1">
    <property type="entry name" value="FATTY ACID SYNTHASE"/>
    <property type="match status" value="1"/>
</dbReference>
<dbReference type="InterPro" id="IPR045851">
    <property type="entry name" value="AMP-bd_C_sf"/>
</dbReference>
<keyword evidence="3" id="KW-0597">Phosphoprotein</keyword>
<protein>
    <submittedName>
        <fullName evidence="8">Amino acid adenylation domain-containing protein</fullName>
    </submittedName>
</protein>
<dbReference type="RefSeq" id="WP_243597692.1">
    <property type="nucleotide sequence ID" value="NZ_CP063196.1"/>
</dbReference>
<dbReference type="Pfam" id="PF00501">
    <property type="entry name" value="AMP-binding"/>
    <property type="match status" value="3"/>
</dbReference>
<feature type="compositionally biased region" description="Basic and acidic residues" evidence="6">
    <location>
        <begin position="2773"/>
        <end position="2782"/>
    </location>
</feature>
<feature type="region of interest" description="Disordered" evidence="6">
    <location>
        <begin position="2773"/>
        <end position="2793"/>
    </location>
</feature>
<dbReference type="SUPFAM" id="SSF47336">
    <property type="entry name" value="ACP-like"/>
    <property type="match status" value="3"/>
</dbReference>
<reference evidence="8" key="1">
    <citation type="submission" date="2020-10" db="EMBL/GenBank/DDBJ databases">
        <title>De novo genome project of the cellulose decomposer Thermobifida halotolerans type strain.</title>
        <authorList>
            <person name="Nagy I."/>
            <person name="Horvath B."/>
            <person name="Kukolya J."/>
            <person name="Nagy I."/>
            <person name="Orsini M."/>
        </authorList>
    </citation>
    <scope>NUCLEOTIDE SEQUENCE</scope>
    <source>
        <strain evidence="8">DSM 44931</strain>
    </source>
</reference>
<dbReference type="Gene3D" id="1.10.1200.10">
    <property type="entry name" value="ACP-like"/>
    <property type="match status" value="3"/>
</dbReference>
<feature type="domain" description="Carrier" evidence="7">
    <location>
        <begin position="961"/>
        <end position="1035"/>
    </location>
</feature>
<dbReference type="GO" id="GO:0003824">
    <property type="term" value="F:catalytic activity"/>
    <property type="evidence" value="ECO:0007669"/>
    <property type="project" value="InterPro"/>
</dbReference>
<dbReference type="InterPro" id="IPR023213">
    <property type="entry name" value="CAT-like_dom_sf"/>
</dbReference>
<gene>
    <name evidence="8" type="ORF">NI17_011430</name>
</gene>
<evidence type="ECO:0000256" key="6">
    <source>
        <dbReference type="SAM" id="MobiDB-lite"/>
    </source>
</evidence>
<dbReference type="EMBL" id="CP063196">
    <property type="protein sequence ID" value="UOE21650.1"/>
    <property type="molecule type" value="Genomic_DNA"/>
</dbReference>
<dbReference type="NCBIfam" id="TIGR01720">
    <property type="entry name" value="NRPS-para261"/>
    <property type="match status" value="1"/>
</dbReference>
<dbReference type="PROSITE" id="PS00455">
    <property type="entry name" value="AMP_BINDING"/>
    <property type="match status" value="3"/>
</dbReference>
<dbReference type="FunFam" id="3.40.50.12780:FF:000012">
    <property type="entry name" value="Non-ribosomal peptide synthetase"/>
    <property type="match status" value="2"/>
</dbReference>
<evidence type="ECO:0000313" key="9">
    <source>
        <dbReference type="Proteomes" id="UP000265719"/>
    </source>
</evidence>
<sequence length="3634" mass="386256">MPDTPTTRLPLTGAQAGVWYAQRIDPDSPVFNVGQYTDIPGDVDPDRFARAVAAVTRDSDALRARVVDVDGVPFQEVAAEHTLPLDVLDLTGAADPERAAAEWMRRDLAAPVDPATGPLARYALLRLAARRWFWYQRYHHVAVDAYAVTLLARRVAEVYTSLGGGEEPPPSRFGSLADVVAAEAAYEASAECAADRAHWTSLLADRPEPALLSDAPPAPEAGALRARSAVDADVLTGLEKLAARTGATWAETVVAGYAAYVHRMTGARDVVLGSPVMGRLGTAALRTPAMVVNVLPLRLRLRSADTVEEAVAATVAALRRMRGHQRYRAEWLRRDLDAVGGGRALFGPEINIKVFDYDLAFDGVPATTVTLSEGPVDDLALSVYRDPGGGLLLEANANERRYTPDAVRSRLAEITRLLRAAAQAAPGTPLAALDLADETAAVLAAPPAEDAPALVPDLLARLAERDPDATAVVAGATRVSRAELVERVDRLARLLHEEGVGPERAVALALPRSLDLVVALFAVLRAGGAYVHLDAAHPADRLAHIVADTRPVAVVTSPHFGAALPDLAGAHVVDLADPAVRARLAAAPVADAPPVPGPRPENAAYVIHTSGTTGRPKGVVVEHRALANLAAAQRTGLFGAHRAERLRVGHTGSFGFDASWDPLLGLLYGHELHLLGEEYVYDHALLGAYVAEHGIDHLDFTPTYLRGLLDSATLRRVPGLLTFGGEACPDELWQALRSLPGTRALNCYGPTENTVDALVADVADSATPVVGRPLPGVAARVLDGALRPVPVGVPGELYLAGAQLARGYAGRPGLTASRFVADPFGPPGGRMYRTGDRVRLRPDGQVDYLGRTDAQLQVRGFRVEPEEIEAVAETHPDVARCAVAAHPAASGGLRLVAYAVPRDGRAPAPEAVRAHLAERLPEHMVPATVVLLDRLPLTTGGKLDRRALPDPGPGTGGGRGEAATPEQRALLEVFAEVLGVAEVGVHDDFFRLGGDSITAIQLVNRARSAGMALRVRDVFERPTAARLAAAATRPAAPTGRVADEPVGALAPTPLMADLLDQGTPGARFTQTQVLCTPPGLAEDVLADALAALVRHHDALRLRVTGPGTTLEIAGPGAVPDGLLHRVDAADAADADLAALLARAAEHAADRIDLAGGRALAAVWLDRGPHRTGRLLLRVHHLAVDGVSWRILGPDLRSAVEARGRGGPVELEPVGTSLRRWTRLLAEEARRPERVAELDHWRRVTDPATHRPLGARPLDGRDTVAARRVTDRTLDADLSAAVLTGIGPVLNAGVEEVLLTALAVAAARVRARRGETARSLLVEVEGHGRRELAVPADVSRTVGWFTSAHPVRVDLGRAAAADVGRALATVKETLRAVPGDGLGHGLLRRLNPDTAPALADAARPDVLFNYLGRFGASDGEPWQLAPETAGVALDEDPDQPLTRGLEVGVVARETARGPELAVTWRWAPGVHPDGEVALLAEEFTAALRALAEHAAAPGVCALTPSDVPLVGLDQARIDRVARDWSTRADVADPRVVDLWPPTPLQAGLVFHSLYGGGADAYTTQSCTEIDGPLDAERLRAAAAELLRHHDGLRVGFWSDGADLVQFVPAEVALRWRVLDLGGHDPAEQEERCARVRAEERRERFDLARPPLIRFALLRLGRTRHRLVVTDHHTLLDGWSTPLFLRELFTRYADPATPAPTAGFRDHLVWLAARDTGAAESAWRDELADLAEPTLLVPDADPHGGDGVQEELLADLDEAESARLVETARSLGVTTNTVVQAAWGLLLAGLTGRDDVVFGATVSGRPADLDGVEHILGLFINTVAVRLRAHPARTVAELLTDLQRRQAALAEHHHVGLTRLQEIAHAAPLFDTLLVFENFPHRDALAAETYGGVRLRDVEVVDATHYPLSLNVFPGERLRLRLCHRPDAVDAERAAELLERFRAILVRISADPERPVAGIDVLTDGERRAVLEEWNATGREVTAPRPADALAAWARRTPHAVAVRCGDAELDYRSLQERVDRLARALVARGVRPGEVVAVALPRSVDLVAALLAVQRAGAVYLPLDPDFPAERIAFMLADSRTVLLVATAETAARHGADVPVLLLEETADAFDAALPEPPAGDGAAYVLYTSGSTGRPKGVVVSHRNLANFLTDMAARFPLGAGDRWLAVTTVSFDISALELYLPLLAGATVVLADADTVRDPRALAALVRSSGATVMQATPTLWQMLTEHAPDAVDGLRVLVGGEALPVPLADLLAGRAAAVTNVYGPTETTIWSTADRVRAGGPVTIGAPMANTRVYVLDSGLRPVPPGVAGDLYIAGEGVALGYHGRFGLTAQRFVADPFGPPGSRMYRTGDLARWRTDGRLDFLGRSDFQVKIRGFRVELGEIETALLERPDIAQAAVAAREDEPGRQRLVGYVVPARGATVDSAEVRAALAGTLPAYMVPAAVVVLDALPLTANGKVDRRALPAPAPAPDTGAAGREPATAQEEIVCQTFAAVLGRTEVAADADFFALGGHSLLATRAVARLRALLGVDVGVRDLFEAPTPAAFARRLTSSDDRRPAVTRRGEGERPVLSHAQQRLWLVEQVHRTGGAYNVPLAVHVADVLDLDVLRAAVRDLVERHEILRTLVRAGDDGEAEPVVLAPGEATVDVAAVRATGPVPALLADLTAEPFDLAARPPVRVRLVTGEEVDGCVLHVVCHHIAADEWSFGPLLRDLDTAYRARACGRAPDWEPLPVQYADYAAAHRAWLGDAADPDSPLRRQLAHWERALRDLPDELDLPTDRPHPAAATHRGGLAQAELDPRLERAVRRLAAEHGVTVFMVVQAAVAVLLHRLGAGDDIPLGSPVADRADEAVHDAVGFFLNTLVLRVDLSGGPTFAELLDRVRAVDLAAFAHADAPFDAVVDLLRPARSVSRHPLFQTMVSYQRRPADADRLFGSATRVVETPLDTARFDLEFAFIEDGHGGARIALNYAADLFDPATADRLVHRLLRVLEQAGADPERPVAGIDVLTGGERRAVLEEWNATGREVTAPRPADALAAWARRTPHAVAVRCGGDGWTYARLDAETDRLARLLVSRGVRPGEVVAVALPRTPPLVAALLAVQRAGAVYLPLDPDFPAERIAFMLADSRAVALLTTRGLSATLPDATGHLLVDGPDTRPDPRAVLPEPPAGDGAAYVLYTSGSTGRPKGVVVSHRNLANFLTDMAARFPLGAGDRWLAVTTVSFDISALELYLPLLAGATVVLADADTVRDPAALADLLTGEGATIMQATPTLWQMLTEHAPDAVDGLRVLVGGEALPRPLAEALADRAAAVTNVYGPTETTIWSTADRVRAGGPVTIGVPMANTRVYVLDSGLRPVPPGVAGDLYIAGEGVALGYHGRFGLTAQRFVADPFGPPGARMYRTGDLARWRTDGRLDFLGRSDFQVKIRGFRVELGEIETALARVDGVSQAVVVAHGDGSGHHRLVGYVTATRPLDSAEVRAALAGTLPAYMVPAAVVVLDALPLTANGKVDRRALPAPAPAPDTGAAGREPATPAEAALCAVYAEVLGVEKVAADADFFALGGDSVLSLRLVNGARRAGWAITGRQVFQHPVVSALAAVAEPLTGTEKSPEPAPTEPAPLVSLDATQLDQLESLWRRRR</sequence>
<dbReference type="CDD" id="cd12116">
    <property type="entry name" value="A_NRPS_Ta1_like"/>
    <property type="match status" value="2"/>
</dbReference>
<dbReference type="FunFam" id="1.10.1200.10:FF:000016">
    <property type="entry name" value="Non-ribosomal peptide synthase"/>
    <property type="match status" value="2"/>
</dbReference>
<dbReference type="SMART" id="SM00823">
    <property type="entry name" value="PKS_PP"/>
    <property type="match status" value="3"/>
</dbReference>
<dbReference type="CDD" id="cd19543">
    <property type="entry name" value="DCL_NRPS"/>
    <property type="match status" value="1"/>
</dbReference>
<evidence type="ECO:0000256" key="5">
    <source>
        <dbReference type="ARBA" id="ARBA00023194"/>
    </source>
</evidence>
<dbReference type="NCBIfam" id="TIGR01733">
    <property type="entry name" value="AA-adenyl-dom"/>
    <property type="match status" value="3"/>
</dbReference>
<dbReference type="InterPro" id="IPR000873">
    <property type="entry name" value="AMP-dep_synth/lig_dom"/>
</dbReference>
<keyword evidence="5" id="KW-0045">Antibiotic biosynthesis</keyword>
<evidence type="ECO:0000256" key="2">
    <source>
        <dbReference type="ARBA" id="ARBA00022450"/>
    </source>
</evidence>
<dbReference type="Gene3D" id="3.30.300.30">
    <property type="match status" value="3"/>
</dbReference>
<organism evidence="8 9">
    <name type="scientific">Thermobifida halotolerans</name>
    <dbReference type="NCBI Taxonomy" id="483545"/>
    <lineage>
        <taxon>Bacteria</taxon>
        <taxon>Bacillati</taxon>
        <taxon>Actinomycetota</taxon>
        <taxon>Actinomycetes</taxon>
        <taxon>Streptosporangiales</taxon>
        <taxon>Nocardiopsidaceae</taxon>
        <taxon>Thermobifida</taxon>
    </lineage>
</organism>
<dbReference type="SUPFAM" id="SSF56801">
    <property type="entry name" value="Acetyl-CoA synthetase-like"/>
    <property type="match status" value="3"/>
</dbReference>
<dbReference type="CDD" id="cd19540">
    <property type="entry name" value="LCL_NRPS-like"/>
    <property type="match status" value="1"/>
</dbReference>
<proteinExistence type="predicted"/>
<dbReference type="InterPro" id="IPR036736">
    <property type="entry name" value="ACP-like_sf"/>
</dbReference>
<dbReference type="InterPro" id="IPR020845">
    <property type="entry name" value="AMP-binding_CS"/>
</dbReference>
<evidence type="ECO:0000313" key="8">
    <source>
        <dbReference type="EMBL" id="UOE21650.1"/>
    </source>
</evidence>
<dbReference type="GO" id="GO:0072330">
    <property type="term" value="P:monocarboxylic acid biosynthetic process"/>
    <property type="evidence" value="ECO:0007669"/>
    <property type="project" value="UniProtKB-ARBA"/>
</dbReference>
<feature type="region of interest" description="Disordered" evidence="6">
    <location>
        <begin position="941"/>
        <end position="963"/>
    </location>
</feature>
<dbReference type="GO" id="GO:0043041">
    <property type="term" value="P:amino acid activation for nonribosomal peptide biosynthetic process"/>
    <property type="evidence" value="ECO:0007669"/>
    <property type="project" value="TreeGrafter"/>
</dbReference>
<dbReference type="Proteomes" id="UP000265719">
    <property type="component" value="Chromosome"/>
</dbReference>
<dbReference type="NCBIfam" id="NF003417">
    <property type="entry name" value="PRK04813.1"/>
    <property type="match status" value="3"/>
</dbReference>
<dbReference type="Gene3D" id="3.30.559.30">
    <property type="entry name" value="Nonribosomal peptide synthetase, condensation domain"/>
    <property type="match status" value="4"/>
</dbReference>
<feature type="region of interest" description="Disordered" evidence="6">
    <location>
        <begin position="3598"/>
        <end position="3620"/>
    </location>
</feature>
<dbReference type="InterPro" id="IPR020806">
    <property type="entry name" value="PKS_PP-bd"/>
</dbReference>
<keyword evidence="4" id="KW-0677">Repeat</keyword>
<dbReference type="InterPro" id="IPR010060">
    <property type="entry name" value="NRPS_synth"/>
</dbReference>
<dbReference type="Pfam" id="PF13193">
    <property type="entry name" value="AMP-binding_C"/>
    <property type="match status" value="3"/>
</dbReference>
<dbReference type="GO" id="GO:0044550">
    <property type="term" value="P:secondary metabolite biosynthetic process"/>
    <property type="evidence" value="ECO:0007669"/>
    <property type="project" value="UniProtKB-ARBA"/>
</dbReference>
<dbReference type="FunFam" id="2.30.38.10:FF:000001">
    <property type="entry name" value="Non-ribosomal peptide synthetase PvdI"/>
    <property type="match status" value="3"/>
</dbReference>
<dbReference type="GO" id="GO:0008610">
    <property type="term" value="P:lipid biosynthetic process"/>
    <property type="evidence" value="ECO:0007669"/>
    <property type="project" value="UniProtKB-ARBA"/>
</dbReference>
<dbReference type="InterPro" id="IPR025110">
    <property type="entry name" value="AMP-bd_C"/>
</dbReference>
<feature type="domain" description="Carrier" evidence="7">
    <location>
        <begin position="2479"/>
        <end position="2554"/>
    </location>
</feature>
<dbReference type="PANTHER" id="PTHR45527">
    <property type="entry name" value="NONRIBOSOMAL PEPTIDE SYNTHETASE"/>
    <property type="match status" value="1"/>
</dbReference>
<dbReference type="PROSITE" id="PS50075">
    <property type="entry name" value="CARRIER"/>
    <property type="match status" value="3"/>
</dbReference>
<dbReference type="GO" id="GO:0005829">
    <property type="term" value="C:cytosol"/>
    <property type="evidence" value="ECO:0007669"/>
    <property type="project" value="TreeGrafter"/>
</dbReference>